<protein>
    <submittedName>
        <fullName evidence="2">Conjugative transposon protein TraN</fullName>
    </submittedName>
</protein>
<feature type="region of interest" description="Disordered" evidence="1">
    <location>
        <begin position="118"/>
        <end position="141"/>
    </location>
</feature>
<organism evidence="2 3">
    <name type="scientific">Alistipes finegoldii</name>
    <dbReference type="NCBI Taxonomy" id="214856"/>
    <lineage>
        <taxon>Bacteria</taxon>
        <taxon>Pseudomonadati</taxon>
        <taxon>Bacteroidota</taxon>
        <taxon>Bacteroidia</taxon>
        <taxon>Bacteroidales</taxon>
        <taxon>Rikenellaceae</taxon>
        <taxon>Alistipes</taxon>
    </lineage>
</organism>
<gene>
    <name evidence="2" type="ORF">CE91St16_27810</name>
</gene>
<dbReference type="Proteomes" id="UP001055105">
    <property type="component" value="Unassembled WGS sequence"/>
</dbReference>
<evidence type="ECO:0000313" key="3">
    <source>
        <dbReference type="Proteomes" id="UP001055105"/>
    </source>
</evidence>
<dbReference type="RefSeq" id="WP_244076871.1">
    <property type="nucleotide sequence ID" value="NZ_AP025581.1"/>
</dbReference>
<dbReference type="EMBL" id="BQOL01000002">
    <property type="protein sequence ID" value="GKI19873.1"/>
    <property type="molecule type" value="Genomic_DNA"/>
</dbReference>
<dbReference type="AlphaFoldDB" id="A0AA37KS47"/>
<comment type="caution">
    <text evidence="2">The sequence shown here is derived from an EMBL/GenBank/DDBJ whole genome shotgun (WGS) entry which is preliminary data.</text>
</comment>
<name>A0AA37KS47_9BACT</name>
<sequence length="285" mass="32513">MKNYIFAIVFVCLATSGYGAKPEQIPLQQNKVCQIIFPDKIAKIRGGFNPNYFALDKYDNILYIQCLTDFPNTNLSIITDDTSCYMLDLCYTEKSEKNAYIIDITDRIYVNTPELSEAGLKPSSPLRSQPDGDKIPAPATAHPETGEYESILKQRDFIVAQNGVADKAMEVFLKGIYTRDNYVYFKLDITNNSELPYTYNYCGFAIVTKKKGRMTSFDRTDLTPVGSFVPAHTIEYKKTMTVVYKFDKFNFSNDRVLLIEMVEDNGERGLFFRVTSSTFLKARKI</sequence>
<evidence type="ECO:0000313" key="2">
    <source>
        <dbReference type="EMBL" id="GKI19873.1"/>
    </source>
</evidence>
<proteinExistence type="predicted"/>
<accession>A0AA37KS47</accession>
<reference evidence="2" key="1">
    <citation type="submission" date="2022-01" db="EMBL/GenBank/DDBJ databases">
        <title>Novel bile acid biosynthetic pathways are enriched in the microbiome of centenarians.</title>
        <authorList>
            <person name="Sato Y."/>
            <person name="Atarashi K."/>
            <person name="Plichta R.D."/>
            <person name="Arai Y."/>
            <person name="Sasajima S."/>
            <person name="Kearney M.S."/>
            <person name="Suda W."/>
            <person name="Takeshita K."/>
            <person name="Sasaki T."/>
            <person name="Okamoto S."/>
            <person name="Skelly N.A."/>
            <person name="Okamura Y."/>
            <person name="Vlamakis H."/>
            <person name="Li Y."/>
            <person name="Tanoue T."/>
            <person name="Takei H."/>
            <person name="Nittono H."/>
            <person name="Narushima S."/>
            <person name="Irie J."/>
            <person name="Itoh H."/>
            <person name="Moriya K."/>
            <person name="Sugiura Y."/>
            <person name="Suematsu M."/>
            <person name="Moritoki N."/>
            <person name="Shibata S."/>
            <person name="Littman R.D."/>
            <person name="Fischbach A.M."/>
            <person name="Uwamino Y."/>
            <person name="Inoue T."/>
            <person name="Honda A."/>
            <person name="Hattori M."/>
            <person name="Murai T."/>
            <person name="Xavier J.R."/>
            <person name="Hirose N."/>
            <person name="Honda K."/>
        </authorList>
    </citation>
    <scope>NUCLEOTIDE SEQUENCE</scope>
    <source>
        <strain evidence="2">CE91-St16</strain>
    </source>
</reference>
<evidence type="ECO:0000256" key="1">
    <source>
        <dbReference type="SAM" id="MobiDB-lite"/>
    </source>
</evidence>
<dbReference type="InterPro" id="IPR022298">
    <property type="entry name" value="Conjug_transposon_TraN"/>
</dbReference>
<dbReference type="Pfam" id="PF13595">
    <property type="entry name" value="DUF4138"/>
    <property type="match status" value="1"/>
</dbReference>